<comment type="caution">
    <text evidence="8">The sequence shown here is derived from an EMBL/GenBank/DDBJ whole genome shotgun (WGS) entry which is preliminary data.</text>
</comment>
<feature type="transmembrane region" description="Helical" evidence="6">
    <location>
        <begin position="171"/>
        <end position="198"/>
    </location>
</feature>
<evidence type="ECO:0000256" key="5">
    <source>
        <dbReference type="ARBA" id="ARBA00023136"/>
    </source>
</evidence>
<comment type="subcellular location">
    <subcellularLocation>
        <location evidence="1 6">Endoplasmic reticulum membrane</location>
        <topology evidence="1 6">Multi-pass membrane protein</topology>
    </subcellularLocation>
</comment>
<evidence type="ECO:0000256" key="3">
    <source>
        <dbReference type="ARBA" id="ARBA00022824"/>
    </source>
</evidence>
<evidence type="ECO:0000313" key="9">
    <source>
        <dbReference type="Proteomes" id="UP000257109"/>
    </source>
</evidence>
<evidence type="ECO:0000256" key="4">
    <source>
        <dbReference type="ARBA" id="ARBA00022989"/>
    </source>
</evidence>
<keyword evidence="9" id="KW-1185">Reference proteome</keyword>
<keyword evidence="5 6" id="KW-0472">Membrane</keyword>
<reference evidence="8" key="1">
    <citation type="submission" date="2018-05" db="EMBL/GenBank/DDBJ databases">
        <title>Draft genome of Mucuna pruriens seed.</title>
        <authorList>
            <person name="Nnadi N.E."/>
            <person name="Vos R."/>
            <person name="Hasami M.H."/>
            <person name="Devisetty U.K."/>
            <person name="Aguiy J.C."/>
        </authorList>
    </citation>
    <scope>NUCLEOTIDE SEQUENCE [LARGE SCALE GENOMIC DNA]</scope>
    <source>
        <strain evidence="8">JCA_2017</strain>
    </source>
</reference>
<feature type="transmembrane region" description="Helical" evidence="6">
    <location>
        <begin position="92"/>
        <end position="110"/>
    </location>
</feature>
<dbReference type="EMBL" id="QJKJ01009979">
    <property type="protein sequence ID" value="RDX75001.1"/>
    <property type="molecule type" value="Genomic_DNA"/>
</dbReference>
<dbReference type="InterPro" id="IPR003388">
    <property type="entry name" value="Reticulon"/>
</dbReference>
<dbReference type="Proteomes" id="UP000257109">
    <property type="component" value="Unassembled WGS sequence"/>
</dbReference>
<dbReference type="GO" id="GO:0009617">
    <property type="term" value="P:response to bacterium"/>
    <property type="evidence" value="ECO:0007669"/>
    <property type="project" value="InterPro"/>
</dbReference>
<dbReference type="PANTHER" id="PTHR10994:SF62">
    <property type="entry name" value="RETICULON-LIKE PROTEIN B8"/>
    <property type="match status" value="1"/>
</dbReference>
<keyword evidence="3 6" id="KW-0256">Endoplasmic reticulum</keyword>
<protein>
    <recommendedName>
        <fullName evidence="6">Reticulon-like protein</fullName>
    </recommendedName>
</protein>
<keyword evidence="4 6" id="KW-1133">Transmembrane helix</keyword>
<dbReference type="PANTHER" id="PTHR10994">
    <property type="entry name" value="RETICULON"/>
    <property type="match status" value="1"/>
</dbReference>
<dbReference type="GO" id="GO:0005789">
    <property type="term" value="C:endoplasmic reticulum membrane"/>
    <property type="evidence" value="ECO:0007669"/>
    <property type="project" value="UniProtKB-SubCell"/>
</dbReference>
<dbReference type="InterPro" id="IPR045064">
    <property type="entry name" value="Reticulon-like"/>
</dbReference>
<name>A0A371F9N3_MUCPR</name>
<dbReference type="Pfam" id="PF02453">
    <property type="entry name" value="Reticulon"/>
    <property type="match status" value="1"/>
</dbReference>
<feature type="non-terminal residue" evidence="8">
    <location>
        <position position="327"/>
    </location>
</feature>
<evidence type="ECO:0000256" key="2">
    <source>
        <dbReference type="ARBA" id="ARBA00022692"/>
    </source>
</evidence>
<keyword evidence="2 6" id="KW-0812">Transmembrane</keyword>
<feature type="transmembrane region" description="Helical" evidence="6">
    <location>
        <begin position="140"/>
        <end position="159"/>
    </location>
</feature>
<feature type="domain" description="Reticulon" evidence="7">
    <location>
        <begin position="56"/>
        <end position="259"/>
    </location>
</feature>
<evidence type="ECO:0000256" key="1">
    <source>
        <dbReference type="ARBA" id="ARBA00004477"/>
    </source>
</evidence>
<evidence type="ECO:0000313" key="8">
    <source>
        <dbReference type="EMBL" id="RDX75001.1"/>
    </source>
</evidence>
<dbReference type="AlphaFoldDB" id="A0A371F9N3"/>
<gene>
    <name evidence="8" type="primary">RTNLB8</name>
    <name evidence="8" type="ORF">CR513_45171</name>
</gene>
<organism evidence="8 9">
    <name type="scientific">Mucuna pruriens</name>
    <name type="common">Velvet bean</name>
    <name type="synonym">Dolichos pruriens</name>
    <dbReference type="NCBI Taxonomy" id="157652"/>
    <lineage>
        <taxon>Eukaryota</taxon>
        <taxon>Viridiplantae</taxon>
        <taxon>Streptophyta</taxon>
        <taxon>Embryophyta</taxon>
        <taxon>Tracheophyta</taxon>
        <taxon>Spermatophyta</taxon>
        <taxon>Magnoliopsida</taxon>
        <taxon>eudicotyledons</taxon>
        <taxon>Gunneridae</taxon>
        <taxon>Pentapetalae</taxon>
        <taxon>rosids</taxon>
        <taxon>fabids</taxon>
        <taxon>Fabales</taxon>
        <taxon>Fabaceae</taxon>
        <taxon>Papilionoideae</taxon>
        <taxon>50 kb inversion clade</taxon>
        <taxon>NPAAA clade</taxon>
        <taxon>indigoferoid/millettioid clade</taxon>
        <taxon>Phaseoleae</taxon>
        <taxon>Mucuna</taxon>
    </lineage>
</organism>
<dbReference type="PROSITE" id="PS50845">
    <property type="entry name" value="RETICULON"/>
    <property type="match status" value="1"/>
</dbReference>
<sequence length="327" mass="37059">MSEKITAENLLNTLVETLAEKQKSVSFFEEEKSSSVSSQFNRLFGRQKPVHHLLGAADVLLWRNKKISASVLSAATAIWVLFEWLNYNFLTLLFFVLALVMLGQFLWTNASGLFSSSNMLCSLGDRKQSKVPRFVLPDNFFVNIATTVGAEVNMGLRFLQDVACEGNLKQFLLVVVSLWAGAVIGSWCNFLTVMYIGFVAAHTLPVLYERYEDQVDTFVYKVFDQMQNNYQKLDSGLLSKIPKGKLKGKKLKDVTREQSMLGSLKFLVSRYLTGDEDFINDCCKLVKAFTRCLILTQFKTKYIIKMQLFDSKERGPGQRNFNGGEGF</sequence>
<proteinExistence type="predicted"/>
<evidence type="ECO:0000259" key="7">
    <source>
        <dbReference type="PROSITE" id="PS50845"/>
    </source>
</evidence>
<dbReference type="OrthoDB" id="567788at2759"/>
<accession>A0A371F9N3</accession>
<evidence type="ECO:0000256" key="6">
    <source>
        <dbReference type="RuleBase" id="RU363132"/>
    </source>
</evidence>